<dbReference type="EnsemblPlants" id="evm.model.01.2287">
    <property type="protein sequence ID" value="cds.evm.model.01.2287"/>
    <property type="gene ID" value="evm.TU.01.2287"/>
</dbReference>
<feature type="compositionally biased region" description="Low complexity" evidence="1">
    <location>
        <begin position="1"/>
        <end position="13"/>
    </location>
</feature>
<feature type="region of interest" description="Disordered" evidence="1">
    <location>
        <begin position="1"/>
        <end position="33"/>
    </location>
</feature>
<dbReference type="Gramene" id="evm.model.01.2287">
    <property type="protein sequence ID" value="cds.evm.model.01.2287"/>
    <property type="gene ID" value="evm.TU.01.2287"/>
</dbReference>
<proteinExistence type="predicted"/>
<accession>A0A803NKJ7</accession>
<dbReference type="EMBL" id="UZAU01000067">
    <property type="status" value="NOT_ANNOTATED_CDS"/>
    <property type="molecule type" value="Genomic_DNA"/>
</dbReference>
<reference evidence="2" key="2">
    <citation type="submission" date="2021-03" db="UniProtKB">
        <authorList>
            <consortium name="EnsemblPlants"/>
        </authorList>
    </citation>
    <scope>IDENTIFICATION</scope>
</reference>
<organism evidence="2 3">
    <name type="scientific">Cannabis sativa</name>
    <name type="common">Hemp</name>
    <name type="synonym">Marijuana</name>
    <dbReference type="NCBI Taxonomy" id="3483"/>
    <lineage>
        <taxon>Eukaryota</taxon>
        <taxon>Viridiplantae</taxon>
        <taxon>Streptophyta</taxon>
        <taxon>Embryophyta</taxon>
        <taxon>Tracheophyta</taxon>
        <taxon>Spermatophyta</taxon>
        <taxon>Magnoliopsida</taxon>
        <taxon>eudicotyledons</taxon>
        <taxon>Gunneridae</taxon>
        <taxon>Pentapetalae</taxon>
        <taxon>rosids</taxon>
        <taxon>fabids</taxon>
        <taxon>Rosales</taxon>
        <taxon>Cannabaceae</taxon>
        <taxon>Cannabis</taxon>
    </lineage>
</organism>
<name>A0A803NKJ7_CANSA</name>
<reference evidence="2" key="1">
    <citation type="submission" date="2018-11" db="EMBL/GenBank/DDBJ databases">
        <authorList>
            <person name="Grassa J C."/>
        </authorList>
    </citation>
    <scope>NUCLEOTIDE SEQUENCE [LARGE SCALE GENOMIC DNA]</scope>
</reference>
<sequence>MAVTRRTTTSTSSGLPQDHMTADPNIQIPPTTEGLNDLTHIVTLTNLANPSNTTNLVNPTNSVNPNDRPLPPKIDPPTEPRTEGPVNMEQPLGAQ</sequence>
<feature type="compositionally biased region" description="Polar residues" evidence="1">
    <location>
        <begin position="49"/>
        <end position="65"/>
    </location>
</feature>
<evidence type="ECO:0000313" key="2">
    <source>
        <dbReference type="EnsemblPlants" id="cds.evm.model.01.2287"/>
    </source>
</evidence>
<evidence type="ECO:0000256" key="1">
    <source>
        <dbReference type="SAM" id="MobiDB-lite"/>
    </source>
</evidence>
<dbReference type="AlphaFoldDB" id="A0A803NKJ7"/>
<feature type="region of interest" description="Disordered" evidence="1">
    <location>
        <begin position="49"/>
        <end position="95"/>
    </location>
</feature>
<protein>
    <submittedName>
        <fullName evidence="2">Uncharacterized protein</fullName>
    </submittedName>
</protein>
<dbReference type="Proteomes" id="UP000596661">
    <property type="component" value="Chromosome 1"/>
</dbReference>
<evidence type="ECO:0000313" key="3">
    <source>
        <dbReference type="Proteomes" id="UP000596661"/>
    </source>
</evidence>
<keyword evidence="3" id="KW-1185">Reference proteome</keyword>